<reference evidence="1 2" key="1">
    <citation type="submission" date="2015-01" db="EMBL/GenBank/DDBJ databases">
        <title>Evolution of Trichinella species and genotypes.</title>
        <authorList>
            <person name="Korhonen P.K."/>
            <person name="Edoardo P."/>
            <person name="Giuseppe L.R."/>
            <person name="Gasser R.B."/>
        </authorList>
    </citation>
    <scope>NUCLEOTIDE SEQUENCE [LARGE SCALE GENOMIC DNA]</scope>
    <source>
        <strain evidence="1">ISS120</strain>
    </source>
</reference>
<gene>
    <name evidence="1" type="ORF">T03_750</name>
</gene>
<evidence type="ECO:0000313" key="2">
    <source>
        <dbReference type="Proteomes" id="UP000054653"/>
    </source>
</evidence>
<proteinExistence type="predicted"/>
<accession>A0A0V1CZU2</accession>
<comment type="caution">
    <text evidence="1">The sequence shown here is derived from an EMBL/GenBank/DDBJ whole genome shotgun (WGS) entry which is preliminary data.</text>
</comment>
<dbReference type="EMBL" id="JYDI01000065">
    <property type="protein sequence ID" value="KRY54727.1"/>
    <property type="molecule type" value="Genomic_DNA"/>
</dbReference>
<dbReference type="Proteomes" id="UP000054653">
    <property type="component" value="Unassembled WGS sequence"/>
</dbReference>
<name>A0A0V1CZU2_TRIBR</name>
<dbReference type="AlphaFoldDB" id="A0A0V1CZU2"/>
<protein>
    <submittedName>
        <fullName evidence="1">Uncharacterized protein</fullName>
    </submittedName>
</protein>
<organism evidence="1 2">
    <name type="scientific">Trichinella britovi</name>
    <name type="common">Parasitic roundworm</name>
    <dbReference type="NCBI Taxonomy" id="45882"/>
    <lineage>
        <taxon>Eukaryota</taxon>
        <taxon>Metazoa</taxon>
        <taxon>Ecdysozoa</taxon>
        <taxon>Nematoda</taxon>
        <taxon>Enoplea</taxon>
        <taxon>Dorylaimia</taxon>
        <taxon>Trichinellida</taxon>
        <taxon>Trichinellidae</taxon>
        <taxon>Trichinella</taxon>
    </lineage>
</organism>
<sequence length="65" mass="7845">MMFTLINDSSKFDALQLQYIEYNCIFENSSAGMRKMEEMKSTRAHRNTIQYLMLFLFNNSLNFRF</sequence>
<evidence type="ECO:0000313" key="1">
    <source>
        <dbReference type="EMBL" id="KRY54727.1"/>
    </source>
</evidence>
<keyword evidence="2" id="KW-1185">Reference proteome</keyword>